<keyword evidence="4" id="KW-0540">Nuclease</keyword>
<keyword evidence="6" id="KW-0378">Hydrolase</keyword>
<organism evidence="9">
    <name type="scientific">Melanaphis sacchari</name>
    <dbReference type="NCBI Taxonomy" id="742174"/>
    <lineage>
        <taxon>Eukaryota</taxon>
        <taxon>Metazoa</taxon>
        <taxon>Ecdysozoa</taxon>
        <taxon>Arthropoda</taxon>
        <taxon>Hexapoda</taxon>
        <taxon>Insecta</taxon>
        <taxon>Pterygota</taxon>
        <taxon>Neoptera</taxon>
        <taxon>Paraneoptera</taxon>
        <taxon>Hemiptera</taxon>
        <taxon>Sternorrhyncha</taxon>
        <taxon>Aphidomorpha</taxon>
        <taxon>Aphidoidea</taxon>
        <taxon>Aphididae</taxon>
        <taxon>Aphidini</taxon>
        <taxon>Melanaphis</taxon>
    </lineage>
</organism>
<reference evidence="9" key="1">
    <citation type="submission" date="2017-10" db="EMBL/GenBank/DDBJ databases">
        <title>Transcriptome Assembly of Sugarcane Aphid Adults.</title>
        <authorList>
            <person name="Scully E.D."/>
            <person name="Palmer N.A."/>
            <person name="Geib S.M."/>
            <person name="Sarath G."/>
            <person name="Sattler S.E."/>
        </authorList>
    </citation>
    <scope>NUCLEOTIDE SEQUENCE</scope>
    <source>
        <tissue evidence="9">Whole body</tissue>
    </source>
</reference>
<evidence type="ECO:0000256" key="5">
    <source>
        <dbReference type="ARBA" id="ARBA00022723"/>
    </source>
</evidence>
<proteinExistence type="inferred from homology"/>
<dbReference type="InterPro" id="IPR027806">
    <property type="entry name" value="HARBI1_dom"/>
</dbReference>
<evidence type="ECO:0000256" key="6">
    <source>
        <dbReference type="ARBA" id="ARBA00022801"/>
    </source>
</evidence>
<keyword evidence="5" id="KW-0479">Metal-binding</keyword>
<dbReference type="EMBL" id="GFXV01001316">
    <property type="protein sequence ID" value="MBW13121.1"/>
    <property type="molecule type" value="Transcribed_RNA"/>
</dbReference>
<gene>
    <name evidence="9" type="primary">HARBI1_6</name>
</gene>
<keyword evidence="7" id="KW-0539">Nucleus</keyword>
<evidence type="ECO:0000256" key="3">
    <source>
        <dbReference type="ARBA" id="ARBA00006958"/>
    </source>
</evidence>
<dbReference type="AlphaFoldDB" id="A0A2H8TGE8"/>
<sequence length="308" mass="35324">MKRPLRTVITSRSKNMVVLHAKYPKRLLFYGLLSILTSTIPRTAQEWKGISNEFDTKWNFPHCLGAMDGKHITIVPPAGSGSNYYNYKGRHSMVLLAIADANYQFIMCDFGTNGRISDGGVLKNTIFYKKLEKNLLNIPQPDRIRNSDINVPYVFVVDDAFPLTENMMKPFRRAQLTSVNRKIFNYRLSRARRIIENAFGILVARFRIFHTAINLKPEHIDSVVMACCVLHNFLLKMVPSSYAPPECFDRENTSEGTILTGYEAQNDHTYGLNRSNLGNPPRSAKELREDFMKYFANEGQVPWQQDCI</sequence>
<evidence type="ECO:0000256" key="1">
    <source>
        <dbReference type="ARBA" id="ARBA00001968"/>
    </source>
</evidence>
<comment type="subcellular location">
    <subcellularLocation>
        <location evidence="2">Nucleus</location>
    </subcellularLocation>
</comment>
<feature type="domain" description="DDE Tnp4" evidence="8">
    <location>
        <begin position="67"/>
        <end position="232"/>
    </location>
</feature>
<comment type="cofactor">
    <cofactor evidence="1">
        <name>a divalent metal cation</name>
        <dbReference type="ChEBI" id="CHEBI:60240"/>
    </cofactor>
</comment>
<dbReference type="GO" id="GO:0004518">
    <property type="term" value="F:nuclease activity"/>
    <property type="evidence" value="ECO:0007669"/>
    <property type="project" value="UniProtKB-KW"/>
</dbReference>
<dbReference type="PANTHER" id="PTHR22930:SF269">
    <property type="entry name" value="NUCLEASE HARBI1-LIKE PROTEIN"/>
    <property type="match status" value="1"/>
</dbReference>
<evidence type="ECO:0000256" key="4">
    <source>
        <dbReference type="ARBA" id="ARBA00022722"/>
    </source>
</evidence>
<dbReference type="GO" id="GO:0005634">
    <property type="term" value="C:nucleus"/>
    <property type="evidence" value="ECO:0007669"/>
    <property type="project" value="UniProtKB-SubCell"/>
</dbReference>
<protein>
    <submittedName>
        <fullName evidence="9">Putative nuclease HARBI1</fullName>
    </submittedName>
</protein>
<comment type="similarity">
    <text evidence="3">Belongs to the HARBI1 family.</text>
</comment>
<dbReference type="PANTHER" id="PTHR22930">
    <property type="match status" value="1"/>
</dbReference>
<evidence type="ECO:0000259" key="8">
    <source>
        <dbReference type="Pfam" id="PF13359"/>
    </source>
</evidence>
<dbReference type="GO" id="GO:0016787">
    <property type="term" value="F:hydrolase activity"/>
    <property type="evidence" value="ECO:0007669"/>
    <property type="project" value="UniProtKB-KW"/>
</dbReference>
<evidence type="ECO:0000313" key="9">
    <source>
        <dbReference type="EMBL" id="MBW13121.1"/>
    </source>
</evidence>
<evidence type="ECO:0000256" key="7">
    <source>
        <dbReference type="ARBA" id="ARBA00023242"/>
    </source>
</evidence>
<dbReference type="OrthoDB" id="6597749at2759"/>
<accession>A0A2H8TGE8</accession>
<evidence type="ECO:0000256" key="2">
    <source>
        <dbReference type="ARBA" id="ARBA00004123"/>
    </source>
</evidence>
<dbReference type="Pfam" id="PF13359">
    <property type="entry name" value="DDE_Tnp_4"/>
    <property type="match status" value="1"/>
</dbReference>
<dbReference type="InterPro" id="IPR045249">
    <property type="entry name" value="HARBI1-like"/>
</dbReference>
<dbReference type="GO" id="GO:0046872">
    <property type="term" value="F:metal ion binding"/>
    <property type="evidence" value="ECO:0007669"/>
    <property type="project" value="UniProtKB-KW"/>
</dbReference>
<name>A0A2H8TGE8_9HEMI</name>